<dbReference type="InterPro" id="IPR012865">
    <property type="entry name" value="DUF1642"/>
</dbReference>
<accession>A0A239WZU4</accession>
<gene>
    <name evidence="1" type="ORF">SAMEA4504048_01037</name>
</gene>
<dbReference type="AlphaFoldDB" id="A0A239WZU4"/>
<protein>
    <submittedName>
        <fullName evidence="1">Phage protein</fullName>
    </submittedName>
</protein>
<evidence type="ECO:0000313" key="1">
    <source>
        <dbReference type="EMBL" id="SNV39799.1"/>
    </source>
</evidence>
<dbReference type="EMBL" id="LT906454">
    <property type="protein sequence ID" value="SNV39799.1"/>
    <property type="molecule type" value="Genomic_DNA"/>
</dbReference>
<dbReference type="KEGG" id="saco:SAME_01037"/>
<evidence type="ECO:0000313" key="2">
    <source>
        <dbReference type="Proteomes" id="UP000215144"/>
    </source>
</evidence>
<proteinExistence type="predicted"/>
<dbReference type="Proteomes" id="UP000215144">
    <property type="component" value="Chromosome 1"/>
</dbReference>
<sequence>MGLEGRICERGLVMDKHKAKEFLKNLAGNTVIPSDDLKYIELGSALYVVDKIEPEKQELPEIPQYVADWVEYSKATFCSLKGTISFDEIYTYNYANWSRDKVKLISWMSDEENQDIFARAWLYGYTVEKPKLYTVEIPDPHGLYEYRYLCKHSNGLTMGANDGDFWKGRSDCQLTEAEIKEDFE</sequence>
<dbReference type="Pfam" id="PF07852">
    <property type="entry name" value="DUF1642"/>
    <property type="match status" value="1"/>
</dbReference>
<name>A0A239WZU4_STRAI</name>
<organism evidence="1 2">
    <name type="scientific">Streptococcus acidominimus</name>
    <dbReference type="NCBI Taxonomy" id="1326"/>
    <lineage>
        <taxon>Bacteria</taxon>
        <taxon>Bacillati</taxon>
        <taxon>Bacillota</taxon>
        <taxon>Bacilli</taxon>
        <taxon>Lactobacillales</taxon>
        <taxon>Streptococcaceae</taxon>
        <taxon>Streptococcus</taxon>
    </lineage>
</organism>
<reference evidence="1 2" key="1">
    <citation type="submission" date="2017-06" db="EMBL/GenBank/DDBJ databases">
        <authorList>
            <consortium name="Pathogen Informatics"/>
        </authorList>
    </citation>
    <scope>NUCLEOTIDE SEQUENCE [LARGE SCALE GENOMIC DNA]</scope>
    <source>
        <strain evidence="1 2">NCTC11291</strain>
    </source>
</reference>